<keyword evidence="2" id="KW-1185">Reference proteome</keyword>
<sequence>MTAEPLDTPLPPGRSHWDRLPRELRGMVLERASLLTQFSSGWLARADLCGLSHLERRQLWLDVIETDWQGDLRALPLPHERSDAFLAIRTRDMYSRVCRVLSEHGRLSSAKWRQRVAIRNRWPDIVDRLFDMPEAIMLMAASEGALWLIEDMLTKYTRNFIFFCSEWVARHAAAAGQPDMVVFAHERLPREPWNPDILYKAAATGNLDLVQWICENRKEIPIPTNTIDAAAGSGNLDLVVWLHMVRKDTCSVQAMNVAASRGFIHIVRWLADNRTEGCSPSAIKLIAQTSHLDVLEFLFERYPGVFVGLDSDVFHWAVDPRIASWALDHGFVVDPAAMLSKFVECGNTACARWAHGVFGLPVSNDQLATACELNQAGMVRWILSTATATLTPAAINAMVDKCSTRTLAVAIVHDSNCVRAAVERAVLKENIDMLEWLDRRYAGSIGQAELVLAASKGRATAVHFILDKVRSVQWDLASARPKSTSRKYRGVTYLIDTYAARDV</sequence>
<reference evidence="1 2" key="1">
    <citation type="submission" date="2023-09" db="EMBL/GenBank/DDBJ databases">
        <title>Pangenome analysis of Batrachochytrium dendrobatidis and related Chytrids.</title>
        <authorList>
            <person name="Yacoub M.N."/>
            <person name="Stajich J.E."/>
            <person name="James T.Y."/>
        </authorList>
    </citation>
    <scope>NUCLEOTIDE SEQUENCE [LARGE SCALE GENOMIC DNA]</scope>
    <source>
        <strain evidence="1 2">JEL0888</strain>
    </source>
</reference>
<dbReference type="InterPro" id="IPR052050">
    <property type="entry name" value="SecEffector_AnkRepeat"/>
</dbReference>
<dbReference type="EMBL" id="JADGIZ020000003">
    <property type="protein sequence ID" value="KAL2919411.1"/>
    <property type="molecule type" value="Genomic_DNA"/>
</dbReference>
<dbReference type="PANTHER" id="PTHR46586:SF3">
    <property type="entry name" value="ANKYRIN REPEAT-CONTAINING PROTEIN"/>
    <property type="match status" value="1"/>
</dbReference>
<accession>A0ABR4NIX5</accession>
<dbReference type="InterPro" id="IPR036770">
    <property type="entry name" value="Ankyrin_rpt-contain_sf"/>
</dbReference>
<dbReference type="Gene3D" id="1.25.40.20">
    <property type="entry name" value="Ankyrin repeat-containing domain"/>
    <property type="match status" value="1"/>
</dbReference>
<evidence type="ECO:0008006" key="3">
    <source>
        <dbReference type="Google" id="ProtNLM"/>
    </source>
</evidence>
<proteinExistence type="predicted"/>
<evidence type="ECO:0000313" key="1">
    <source>
        <dbReference type="EMBL" id="KAL2919411.1"/>
    </source>
</evidence>
<dbReference type="PANTHER" id="PTHR46586">
    <property type="entry name" value="ANKYRIN REPEAT-CONTAINING PROTEIN"/>
    <property type="match status" value="1"/>
</dbReference>
<protein>
    <recommendedName>
        <fullName evidence="3">Ankyrin repeat protein</fullName>
    </recommendedName>
</protein>
<organism evidence="1 2">
    <name type="scientific">Polyrhizophydium stewartii</name>
    <dbReference type="NCBI Taxonomy" id="2732419"/>
    <lineage>
        <taxon>Eukaryota</taxon>
        <taxon>Fungi</taxon>
        <taxon>Fungi incertae sedis</taxon>
        <taxon>Chytridiomycota</taxon>
        <taxon>Chytridiomycota incertae sedis</taxon>
        <taxon>Chytridiomycetes</taxon>
        <taxon>Rhizophydiales</taxon>
        <taxon>Rhizophydiales incertae sedis</taxon>
        <taxon>Polyrhizophydium</taxon>
    </lineage>
</organism>
<comment type="caution">
    <text evidence="1">The sequence shown here is derived from an EMBL/GenBank/DDBJ whole genome shotgun (WGS) entry which is preliminary data.</text>
</comment>
<dbReference type="Proteomes" id="UP001527925">
    <property type="component" value="Unassembled WGS sequence"/>
</dbReference>
<name>A0ABR4NIX5_9FUNG</name>
<dbReference type="SUPFAM" id="SSF48403">
    <property type="entry name" value="Ankyrin repeat"/>
    <property type="match status" value="1"/>
</dbReference>
<gene>
    <name evidence="1" type="ORF">HK105_201056</name>
</gene>
<evidence type="ECO:0000313" key="2">
    <source>
        <dbReference type="Proteomes" id="UP001527925"/>
    </source>
</evidence>